<dbReference type="EMBL" id="CYKH01001865">
    <property type="protein sequence ID" value="CUG90801.1"/>
    <property type="molecule type" value="Genomic_DNA"/>
</dbReference>
<feature type="region of interest" description="Disordered" evidence="1">
    <location>
        <begin position="279"/>
        <end position="299"/>
    </location>
</feature>
<name>A0A0S4JK80_BODSA</name>
<organism evidence="2 3">
    <name type="scientific">Bodo saltans</name>
    <name type="common">Flagellated protozoan</name>
    <dbReference type="NCBI Taxonomy" id="75058"/>
    <lineage>
        <taxon>Eukaryota</taxon>
        <taxon>Discoba</taxon>
        <taxon>Euglenozoa</taxon>
        <taxon>Kinetoplastea</taxon>
        <taxon>Metakinetoplastina</taxon>
        <taxon>Eubodonida</taxon>
        <taxon>Bodonidae</taxon>
        <taxon>Bodo</taxon>
    </lineage>
</organism>
<evidence type="ECO:0000256" key="1">
    <source>
        <dbReference type="SAM" id="MobiDB-lite"/>
    </source>
</evidence>
<protein>
    <submittedName>
        <fullName evidence="2">Uncharacterized protein</fullName>
    </submittedName>
</protein>
<accession>A0A0S4JK80</accession>
<dbReference type="AlphaFoldDB" id="A0A0S4JK80"/>
<feature type="non-terminal residue" evidence="2">
    <location>
        <position position="1"/>
    </location>
</feature>
<reference evidence="3" key="1">
    <citation type="submission" date="2015-09" db="EMBL/GenBank/DDBJ databases">
        <authorList>
            <consortium name="Pathogen Informatics"/>
        </authorList>
    </citation>
    <scope>NUCLEOTIDE SEQUENCE [LARGE SCALE GENOMIC DNA]</scope>
    <source>
        <strain evidence="3">Lake Konstanz</strain>
    </source>
</reference>
<keyword evidence="3" id="KW-1185">Reference proteome</keyword>
<sequence length="380" mass="41977">HPGFVEEPFGLLWHRSHSRRRLRNSSSCRTSSPTLAVSSPTALDTHETLRYLFAESDALASTFLTVLHRVVAQCAHQFNSHGELAEGSWPKILAQKLSLCGFETFSYQVRIIRLVATVLTATTTNNSPSTAPTPPSGTAPNVVTRQIFRVIERLLLILTHYQSMRSTEVGDHEGVQEIVAAVGNSMEEAIEHLKPLFKSVSKQRMHARPMSRMVLEIKRQCFSVSNSVAVASHLAEINDHPNGQAKYDSLWAVYRATAIAEHRSTGAGPPAHFFMPSGNCSTAAPAPSSQQNRNRTSSPLDASTLLMIPLEDGKYSSCLSEAQIHRLRSIRFVRVADILEYFLRMPKSEQEHFRSNVLNLYRLTTASMEGSDGVPGGGNQ</sequence>
<dbReference type="Proteomes" id="UP000051952">
    <property type="component" value="Unassembled WGS sequence"/>
</dbReference>
<proteinExistence type="predicted"/>
<gene>
    <name evidence="2" type="ORF">BSAL_28865</name>
</gene>
<evidence type="ECO:0000313" key="2">
    <source>
        <dbReference type="EMBL" id="CUG90801.1"/>
    </source>
</evidence>
<evidence type="ECO:0000313" key="3">
    <source>
        <dbReference type="Proteomes" id="UP000051952"/>
    </source>
</evidence>
<dbReference type="VEuPathDB" id="TriTrypDB:BSAL_28865"/>